<accession>A0A0M9A4A3</accession>
<evidence type="ECO:0000313" key="3">
    <source>
        <dbReference type="Proteomes" id="UP000053105"/>
    </source>
</evidence>
<feature type="region of interest" description="Disordered" evidence="1">
    <location>
        <begin position="117"/>
        <end position="136"/>
    </location>
</feature>
<gene>
    <name evidence="2" type="ORF">WN51_10791</name>
</gene>
<reference evidence="2 3" key="1">
    <citation type="submission" date="2015-07" db="EMBL/GenBank/DDBJ databases">
        <title>The genome of Melipona quadrifasciata.</title>
        <authorList>
            <person name="Pan H."/>
            <person name="Kapheim K."/>
        </authorList>
    </citation>
    <scope>NUCLEOTIDE SEQUENCE [LARGE SCALE GENOMIC DNA]</scope>
    <source>
        <strain evidence="2">0111107301</strain>
        <tissue evidence="2">Whole body</tissue>
    </source>
</reference>
<dbReference type="SUPFAM" id="SSF101447">
    <property type="entry name" value="Formin homology 2 domain (FH2 domain)"/>
    <property type="match status" value="1"/>
</dbReference>
<sequence>MMERKERGSVHRSACGGISELGYLNWEELWGRGRTSAGFLEPPRTLVTLATESPPMSSRSDSTNPQKAQPSVTKDINNNIMHGKRKRKAPSSDHVAYSTEDPLHEIFAIAIRMFRVAQNQPPPPPPPPPPPSPYNRVDAYVARRREEGRKGDGACAPGEIRRKIEGTIESKVPTSLIAVESKLVHLRCLDEKAGKWNNQTMNEEAVDRYRRMHCERGRAEGGLAGDLSNANYPSISGGGGGGGGSGGGGGDGGMHWRACAGAAQRNSSKRSGVALVSADTPAVNEMVHFSNYAMNLRS</sequence>
<dbReference type="AlphaFoldDB" id="A0A0M9A4A3"/>
<name>A0A0M9A4A3_9HYME</name>
<evidence type="ECO:0000256" key="1">
    <source>
        <dbReference type="SAM" id="MobiDB-lite"/>
    </source>
</evidence>
<feature type="compositionally biased region" description="Pro residues" evidence="1">
    <location>
        <begin position="120"/>
        <end position="133"/>
    </location>
</feature>
<dbReference type="EMBL" id="KQ435737">
    <property type="protein sequence ID" value="KOX76935.1"/>
    <property type="molecule type" value="Genomic_DNA"/>
</dbReference>
<evidence type="ECO:0000313" key="2">
    <source>
        <dbReference type="EMBL" id="KOX76935.1"/>
    </source>
</evidence>
<dbReference type="Proteomes" id="UP000053105">
    <property type="component" value="Unassembled WGS sequence"/>
</dbReference>
<feature type="region of interest" description="Disordered" evidence="1">
    <location>
        <begin position="48"/>
        <end position="74"/>
    </location>
</feature>
<proteinExistence type="predicted"/>
<protein>
    <submittedName>
        <fullName evidence="2">Uncharacterized protein</fullName>
    </submittedName>
</protein>
<keyword evidence="3" id="KW-1185">Reference proteome</keyword>
<organism evidence="2 3">
    <name type="scientific">Melipona quadrifasciata</name>
    <dbReference type="NCBI Taxonomy" id="166423"/>
    <lineage>
        <taxon>Eukaryota</taxon>
        <taxon>Metazoa</taxon>
        <taxon>Ecdysozoa</taxon>
        <taxon>Arthropoda</taxon>
        <taxon>Hexapoda</taxon>
        <taxon>Insecta</taxon>
        <taxon>Pterygota</taxon>
        <taxon>Neoptera</taxon>
        <taxon>Endopterygota</taxon>
        <taxon>Hymenoptera</taxon>
        <taxon>Apocrita</taxon>
        <taxon>Aculeata</taxon>
        <taxon>Apoidea</taxon>
        <taxon>Anthophila</taxon>
        <taxon>Apidae</taxon>
        <taxon>Melipona</taxon>
    </lineage>
</organism>